<feature type="transmembrane region" description="Helical" evidence="1">
    <location>
        <begin position="32"/>
        <end position="51"/>
    </location>
</feature>
<dbReference type="EMBL" id="WKCM01000028">
    <property type="protein sequence ID" value="MCF5320000.1"/>
    <property type="molecule type" value="Genomic_DNA"/>
</dbReference>
<keyword evidence="3" id="KW-1185">Reference proteome</keyword>
<feature type="transmembrane region" description="Helical" evidence="1">
    <location>
        <begin position="60"/>
        <end position="81"/>
    </location>
</feature>
<evidence type="ECO:0000313" key="3">
    <source>
        <dbReference type="Proteomes" id="UP000814078"/>
    </source>
</evidence>
<accession>A0ABS9G8U4</accession>
<proteinExistence type="predicted"/>
<dbReference type="InterPro" id="IPR016410">
    <property type="entry name" value="Phage_imm"/>
</dbReference>
<dbReference type="Pfam" id="PF14373">
    <property type="entry name" value="Imm_superinfect"/>
    <property type="match status" value="1"/>
</dbReference>
<name>A0ABS9G8U4_9PSED</name>
<sequence>MRVFGLALLAPTCLISFFISSGDNGVALAADLLFYISAVALYLFPSIYTVLVEPIPPRRVFVINLLTGWTLIGWCVAYYMALCNPESQQVEDKLHEQL</sequence>
<protein>
    <submittedName>
        <fullName evidence="2">Superinfection immunity protein</fullName>
    </submittedName>
</protein>
<gene>
    <name evidence="2" type="ORF">GIW13_17075</name>
</gene>
<keyword evidence="1" id="KW-0812">Transmembrane</keyword>
<evidence type="ECO:0000313" key="2">
    <source>
        <dbReference type="EMBL" id="MCF5320000.1"/>
    </source>
</evidence>
<organism evidence="2 3">
    <name type="scientific">Pseudomonas simiae</name>
    <dbReference type="NCBI Taxonomy" id="321846"/>
    <lineage>
        <taxon>Bacteria</taxon>
        <taxon>Pseudomonadati</taxon>
        <taxon>Pseudomonadota</taxon>
        <taxon>Gammaproteobacteria</taxon>
        <taxon>Pseudomonadales</taxon>
        <taxon>Pseudomonadaceae</taxon>
        <taxon>Pseudomonas</taxon>
    </lineage>
</organism>
<keyword evidence="1" id="KW-0472">Membrane</keyword>
<keyword evidence="1" id="KW-1133">Transmembrane helix</keyword>
<reference evidence="2 3" key="1">
    <citation type="submission" date="2019-11" db="EMBL/GenBank/DDBJ databases">
        <title>Epiphytic Pseudomonas syringae from cherry orchards.</title>
        <authorList>
            <person name="Hulin M.T."/>
        </authorList>
    </citation>
    <scope>NUCLEOTIDE SEQUENCE [LARGE SCALE GENOMIC DNA]</scope>
    <source>
        <strain evidence="2 3">PA-5-11C</strain>
    </source>
</reference>
<dbReference type="Proteomes" id="UP000814078">
    <property type="component" value="Unassembled WGS sequence"/>
</dbReference>
<comment type="caution">
    <text evidence="2">The sequence shown here is derived from an EMBL/GenBank/DDBJ whole genome shotgun (WGS) entry which is preliminary data.</text>
</comment>
<evidence type="ECO:0000256" key="1">
    <source>
        <dbReference type="SAM" id="Phobius"/>
    </source>
</evidence>
<dbReference type="RefSeq" id="WP_028616749.1">
    <property type="nucleotide sequence ID" value="NZ_WKCH01000016.1"/>
</dbReference>